<gene>
    <name evidence="1" type="ORF">GCM10011335_05540</name>
</gene>
<name>A0A917D665_9HYPH</name>
<sequence>MSEATKFIIDDFPAGELPASVRRNIDPTHRVRITVEEIPEQADKEPRYLRYWGAASHLGTTTEEAVARIRALRDEWD</sequence>
<keyword evidence="2" id="KW-1185">Reference proteome</keyword>
<proteinExistence type="predicted"/>
<reference evidence="1" key="1">
    <citation type="journal article" date="2014" name="Int. J. Syst. Evol. Microbiol.">
        <title>Complete genome sequence of Corynebacterium casei LMG S-19264T (=DSM 44701T), isolated from a smear-ripened cheese.</title>
        <authorList>
            <consortium name="US DOE Joint Genome Institute (JGI-PGF)"/>
            <person name="Walter F."/>
            <person name="Albersmeier A."/>
            <person name="Kalinowski J."/>
            <person name="Ruckert C."/>
        </authorList>
    </citation>
    <scope>NUCLEOTIDE SEQUENCE</scope>
    <source>
        <strain evidence="1">CGMCC 1.15493</strain>
    </source>
</reference>
<dbReference type="RefSeq" id="WP_188849011.1">
    <property type="nucleotide sequence ID" value="NZ_BMJJ01000001.1"/>
</dbReference>
<comment type="caution">
    <text evidence="1">The sequence shown here is derived from an EMBL/GenBank/DDBJ whole genome shotgun (WGS) entry which is preliminary data.</text>
</comment>
<accession>A0A917D665</accession>
<dbReference type="EMBL" id="BMJJ01000001">
    <property type="protein sequence ID" value="GGD05524.1"/>
    <property type="molecule type" value="Genomic_DNA"/>
</dbReference>
<evidence type="ECO:0000313" key="2">
    <source>
        <dbReference type="Proteomes" id="UP000613160"/>
    </source>
</evidence>
<evidence type="ECO:0000313" key="1">
    <source>
        <dbReference type="EMBL" id="GGD05524.1"/>
    </source>
</evidence>
<dbReference type="AlphaFoldDB" id="A0A917D665"/>
<protein>
    <submittedName>
        <fullName evidence="1">Uncharacterized protein</fullName>
    </submittedName>
</protein>
<reference evidence="1" key="2">
    <citation type="submission" date="2020-09" db="EMBL/GenBank/DDBJ databases">
        <authorList>
            <person name="Sun Q."/>
            <person name="Zhou Y."/>
        </authorList>
    </citation>
    <scope>NUCLEOTIDE SEQUENCE</scope>
    <source>
        <strain evidence="1">CGMCC 1.15493</strain>
    </source>
</reference>
<dbReference type="Proteomes" id="UP000613160">
    <property type="component" value="Unassembled WGS sequence"/>
</dbReference>
<organism evidence="1 2">
    <name type="scientific">Aureimonas glaciei</name>
    <dbReference type="NCBI Taxonomy" id="1776957"/>
    <lineage>
        <taxon>Bacteria</taxon>
        <taxon>Pseudomonadati</taxon>
        <taxon>Pseudomonadota</taxon>
        <taxon>Alphaproteobacteria</taxon>
        <taxon>Hyphomicrobiales</taxon>
        <taxon>Aurantimonadaceae</taxon>
        <taxon>Aureimonas</taxon>
    </lineage>
</organism>